<evidence type="ECO:0000313" key="2">
    <source>
        <dbReference type="Proteomes" id="UP001055811"/>
    </source>
</evidence>
<dbReference type="EMBL" id="CM042009">
    <property type="protein sequence ID" value="KAI3792615.1"/>
    <property type="molecule type" value="Genomic_DNA"/>
</dbReference>
<reference evidence="1 2" key="2">
    <citation type="journal article" date="2022" name="Mol. Ecol. Resour.">
        <title>The genomes of chicory, endive, great burdock and yacon provide insights into Asteraceae paleo-polyploidization history and plant inulin production.</title>
        <authorList>
            <person name="Fan W."/>
            <person name="Wang S."/>
            <person name="Wang H."/>
            <person name="Wang A."/>
            <person name="Jiang F."/>
            <person name="Liu H."/>
            <person name="Zhao H."/>
            <person name="Xu D."/>
            <person name="Zhang Y."/>
        </authorList>
    </citation>
    <scope>NUCLEOTIDE SEQUENCE [LARGE SCALE GENOMIC DNA]</scope>
    <source>
        <strain evidence="2">cv. Punajuju</strain>
        <tissue evidence="1">Leaves</tissue>
    </source>
</reference>
<keyword evidence="2" id="KW-1185">Reference proteome</keyword>
<proteinExistence type="predicted"/>
<comment type="caution">
    <text evidence="1">The sequence shown here is derived from an EMBL/GenBank/DDBJ whole genome shotgun (WGS) entry which is preliminary data.</text>
</comment>
<evidence type="ECO:0000313" key="1">
    <source>
        <dbReference type="EMBL" id="KAI3792615.1"/>
    </source>
</evidence>
<protein>
    <submittedName>
        <fullName evidence="1">Uncharacterized protein</fullName>
    </submittedName>
</protein>
<name>A0ACB9HA54_CICIN</name>
<accession>A0ACB9HA54</accession>
<gene>
    <name evidence="1" type="ORF">L2E82_06498</name>
</gene>
<dbReference type="Proteomes" id="UP001055811">
    <property type="component" value="Linkage Group LG01"/>
</dbReference>
<reference evidence="2" key="1">
    <citation type="journal article" date="2022" name="Mol. Ecol. Resour.">
        <title>The genomes of chicory, endive, great burdock and yacon provide insights into Asteraceae palaeo-polyploidization history and plant inulin production.</title>
        <authorList>
            <person name="Fan W."/>
            <person name="Wang S."/>
            <person name="Wang H."/>
            <person name="Wang A."/>
            <person name="Jiang F."/>
            <person name="Liu H."/>
            <person name="Zhao H."/>
            <person name="Xu D."/>
            <person name="Zhang Y."/>
        </authorList>
    </citation>
    <scope>NUCLEOTIDE SEQUENCE [LARGE SCALE GENOMIC DNA]</scope>
    <source>
        <strain evidence="2">cv. Punajuju</strain>
    </source>
</reference>
<sequence length="290" mass="32229">MEKEHIFLLIFSFFALKPIAGANDDCLPASCSSREPEVRFPFRLIGHQPARCGFPGFDLSCDQQNQTIIQLPSSLPYVVNRISYLEQTDYVYPGYVPSNCEVMKTIELPVQRNGGDIRVALELMWFTPYCKACEREGKVCRLKSGDWRTICVSSSHGKGLSRGAKYGLSIGIGVPALTCIVGLVCYASSKVQNDNSTRNQSIELSSVVNIPQPSSRKGLDTPTIESYPKTVFGESCGLPNDDTTCAICLSDYKLIESLRTIPECNHYFHSECIDEWLKLNATCPVCRNMP</sequence>
<organism evidence="1 2">
    <name type="scientific">Cichorium intybus</name>
    <name type="common">Chicory</name>
    <dbReference type="NCBI Taxonomy" id="13427"/>
    <lineage>
        <taxon>Eukaryota</taxon>
        <taxon>Viridiplantae</taxon>
        <taxon>Streptophyta</taxon>
        <taxon>Embryophyta</taxon>
        <taxon>Tracheophyta</taxon>
        <taxon>Spermatophyta</taxon>
        <taxon>Magnoliopsida</taxon>
        <taxon>eudicotyledons</taxon>
        <taxon>Gunneridae</taxon>
        <taxon>Pentapetalae</taxon>
        <taxon>asterids</taxon>
        <taxon>campanulids</taxon>
        <taxon>Asterales</taxon>
        <taxon>Asteraceae</taxon>
        <taxon>Cichorioideae</taxon>
        <taxon>Cichorieae</taxon>
        <taxon>Cichoriinae</taxon>
        <taxon>Cichorium</taxon>
    </lineage>
</organism>